<dbReference type="Proteomes" id="UP000229297">
    <property type="component" value="Unassembled WGS sequence"/>
</dbReference>
<keyword evidence="2" id="KW-1003">Cell membrane</keyword>
<dbReference type="InterPro" id="IPR005495">
    <property type="entry name" value="LptG/LptF_permease"/>
</dbReference>
<evidence type="ECO:0008006" key="9">
    <source>
        <dbReference type="Google" id="ProtNLM"/>
    </source>
</evidence>
<feature type="transmembrane region" description="Helical" evidence="6">
    <location>
        <begin position="317"/>
        <end position="334"/>
    </location>
</feature>
<evidence type="ECO:0000256" key="4">
    <source>
        <dbReference type="ARBA" id="ARBA00022989"/>
    </source>
</evidence>
<comment type="subcellular location">
    <subcellularLocation>
        <location evidence="1">Cell membrane</location>
        <topology evidence="1">Multi-pass membrane protein</topology>
    </subcellularLocation>
</comment>
<feature type="transmembrane region" description="Helical" evidence="6">
    <location>
        <begin position="346"/>
        <end position="370"/>
    </location>
</feature>
<evidence type="ECO:0000313" key="7">
    <source>
        <dbReference type="EMBL" id="PIX16030.1"/>
    </source>
</evidence>
<comment type="caution">
    <text evidence="7">The sequence shown here is derived from an EMBL/GenBank/DDBJ whole genome shotgun (WGS) entry which is preliminary data.</text>
</comment>
<keyword evidence="4 6" id="KW-1133">Transmembrane helix</keyword>
<evidence type="ECO:0000256" key="5">
    <source>
        <dbReference type="ARBA" id="ARBA00023136"/>
    </source>
</evidence>
<name>A0A2M7J9E1_9BACT</name>
<dbReference type="GO" id="GO:0043190">
    <property type="term" value="C:ATP-binding cassette (ABC) transporter complex"/>
    <property type="evidence" value="ECO:0007669"/>
    <property type="project" value="TreeGrafter"/>
</dbReference>
<feature type="transmembrane region" description="Helical" evidence="6">
    <location>
        <begin position="290"/>
        <end position="310"/>
    </location>
</feature>
<dbReference type="EMBL" id="PFIC01000245">
    <property type="protein sequence ID" value="PIX16030.1"/>
    <property type="molecule type" value="Genomic_DNA"/>
</dbReference>
<keyword evidence="3 6" id="KW-0812">Transmembrane</keyword>
<evidence type="ECO:0000313" key="8">
    <source>
        <dbReference type="Proteomes" id="UP000229297"/>
    </source>
</evidence>
<organism evidence="7 8">
    <name type="scientific">Candidatus Desantisbacteria bacterium CG_4_8_14_3_um_filter_40_12</name>
    <dbReference type="NCBI Taxonomy" id="1974545"/>
    <lineage>
        <taxon>Bacteria</taxon>
        <taxon>Candidatus Desantisiibacteriota</taxon>
    </lineage>
</organism>
<feature type="transmembrane region" description="Helical" evidence="6">
    <location>
        <begin position="66"/>
        <end position="94"/>
    </location>
</feature>
<sequence length="375" mass="42129">MYAPLEYTYGRQVVKILHRYIRNTFLRFFLCGLIFFTGIILITDVFEILPMLGEKKLPILTGVIYFVYKIPFVAFLITPVAVLLATISCFSLLLRNSEITAMKASGISLYRIISPVLLIAFFISILFMGVNEFLVPVANTKAEYIKKVKIEGIQEDMRGYNISFRTTGNRFLNIGMIDDIGTEMDGVEIKDYQSDNSISLRIDAKKAKWINNQWYLFNGIERRFSPFGLVISEERFDKKRLPILETPDEIQNIISAGKIKTENMNMLELWQSITLLKRSNNGVKDKLVDFYLKTSFPFASFIIALLGAAISLQNAKGAIAAGFGLSIVVSFLYWESIGIGRALGYAGVVPALLAAWLANIIFGVVGIFLLGRARG</sequence>
<gene>
    <name evidence="7" type="ORF">COZ71_08740</name>
</gene>
<feature type="transmembrane region" description="Helical" evidence="6">
    <location>
        <begin position="106"/>
        <end position="130"/>
    </location>
</feature>
<dbReference type="Pfam" id="PF03739">
    <property type="entry name" value="LptF_LptG"/>
    <property type="match status" value="1"/>
</dbReference>
<proteinExistence type="predicted"/>
<reference evidence="8" key="1">
    <citation type="submission" date="2017-09" db="EMBL/GenBank/DDBJ databases">
        <title>Depth-based differentiation of microbial function through sediment-hosted aquifers and enrichment of novel symbionts in the deep terrestrial subsurface.</title>
        <authorList>
            <person name="Probst A.J."/>
            <person name="Ladd B."/>
            <person name="Jarett J.K."/>
            <person name="Geller-Mcgrath D.E."/>
            <person name="Sieber C.M.K."/>
            <person name="Emerson J.B."/>
            <person name="Anantharaman K."/>
            <person name="Thomas B.C."/>
            <person name="Malmstrom R."/>
            <person name="Stieglmeier M."/>
            <person name="Klingl A."/>
            <person name="Woyke T."/>
            <person name="Ryan C.M."/>
            <person name="Banfield J.F."/>
        </authorList>
    </citation>
    <scope>NUCLEOTIDE SEQUENCE [LARGE SCALE GENOMIC DNA]</scope>
</reference>
<protein>
    <recommendedName>
        <fullName evidence="9">LPS export ABC transporter permease LptG</fullName>
    </recommendedName>
</protein>
<feature type="transmembrane region" description="Helical" evidence="6">
    <location>
        <begin position="25"/>
        <end position="46"/>
    </location>
</feature>
<keyword evidence="5 6" id="KW-0472">Membrane</keyword>
<dbReference type="PANTHER" id="PTHR33529">
    <property type="entry name" value="SLR0882 PROTEIN-RELATED"/>
    <property type="match status" value="1"/>
</dbReference>
<accession>A0A2M7J9E1</accession>
<dbReference type="AlphaFoldDB" id="A0A2M7J9E1"/>
<evidence type="ECO:0000256" key="1">
    <source>
        <dbReference type="ARBA" id="ARBA00004651"/>
    </source>
</evidence>
<evidence type="ECO:0000256" key="3">
    <source>
        <dbReference type="ARBA" id="ARBA00022692"/>
    </source>
</evidence>
<dbReference type="GO" id="GO:0015920">
    <property type="term" value="P:lipopolysaccharide transport"/>
    <property type="evidence" value="ECO:0007669"/>
    <property type="project" value="TreeGrafter"/>
</dbReference>
<dbReference type="PANTHER" id="PTHR33529:SF6">
    <property type="entry name" value="YJGP_YJGQ FAMILY PERMEASE"/>
    <property type="match status" value="1"/>
</dbReference>
<evidence type="ECO:0000256" key="2">
    <source>
        <dbReference type="ARBA" id="ARBA00022475"/>
    </source>
</evidence>
<evidence type="ECO:0000256" key="6">
    <source>
        <dbReference type="SAM" id="Phobius"/>
    </source>
</evidence>